<keyword evidence="2" id="KW-0732">Signal</keyword>
<feature type="chain" id="PRO_5020399765" description="PEGA domain-containing protein" evidence="2">
    <location>
        <begin position="27"/>
        <end position="370"/>
    </location>
</feature>
<dbReference type="Proteomes" id="UP000295781">
    <property type="component" value="Chromosome"/>
</dbReference>
<gene>
    <name evidence="3" type="ORF">SOCEGT47_060410</name>
</gene>
<evidence type="ECO:0000313" key="4">
    <source>
        <dbReference type="Proteomes" id="UP000295781"/>
    </source>
</evidence>
<feature type="region of interest" description="Disordered" evidence="1">
    <location>
        <begin position="205"/>
        <end position="236"/>
    </location>
</feature>
<evidence type="ECO:0000256" key="2">
    <source>
        <dbReference type="SAM" id="SignalP"/>
    </source>
</evidence>
<dbReference type="RefSeq" id="WP_165373439.1">
    <property type="nucleotide sequence ID" value="NZ_CP012670.1"/>
</dbReference>
<dbReference type="InterPro" id="IPR011990">
    <property type="entry name" value="TPR-like_helical_dom_sf"/>
</dbReference>
<proteinExistence type="predicted"/>
<evidence type="ECO:0000256" key="1">
    <source>
        <dbReference type="SAM" id="MobiDB-lite"/>
    </source>
</evidence>
<organism evidence="3 4">
    <name type="scientific">Sorangium cellulosum</name>
    <name type="common">Polyangium cellulosum</name>
    <dbReference type="NCBI Taxonomy" id="56"/>
    <lineage>
        <taxon>Bacteria</taxon>
        <taxon>Pseudomonadati</taxon>
        <taxon>Myxococcota</taxon>
        <taxon>Polyangia</taxon>
        <taxon>Polyangiales</taxon>
        <taxon>Polyangiaceae</taxon>
        <taxon>Sorangium</taxon>
    </lineage>
</organism>
<dbReference type="AlphaFoldDB" id="A0A4P2Q7J0"/>
<evidence type="ECO:0000313" key="3">
    <source>
        <dbReference type="EMBL" id="AUX25494.1"/>
    </source>
</evidence>
<accession>A0A4P2Q7J0</accession>
<name>A0A4P2Q7J0_SORCE</name>
<protein>
    <recommendedName>
        <fullName evidence="5">PEGA domain-containing protein</fullName>
    </recommendedName>
</protein>
<reference evidence="3 4" key="1">
    <citation type="submission" date="2015-09" db="EMBL/GenBank/DDBJ databases">
        <title>Sorangium comparison.</title>
        <authorList>
            <person name="Zaburannyi N."/>
            <person name="Bunk B."/>
            <person name="Overmann J."/>
            <person name="Mueller R."/>
        </authorList>
    </citation>
    <scope>NUCLEOTIDE SEQUENCE [LARGE SCALE GENOMIC DNA]</scope>
    <source>
        <strain evidence="3 4">So ceGT47</strain>
    </source>
</reference>
<feature type="compositionally biased region" description="Low complexity" evidence="1">
    <location>
        <begin position="216"/>
        <end position="233"/>
    </location>
</feature>
<dbReference type="SUPFAM" id="SSF48452">
    <property type="entry name" value="TPR-like"/>
    <property type="match status" value="1"/>
</dbReference>
<evidence type="ECO:0008006" key="5">
    <source>
        <dbReference type="Google" id="ProtNLM"/>
    </source>
</evidence>
<dbReference type="Gene3D" id="1.25.40.10">
    <property type="entry name" value="Tetratricopeptide repeat domain"/>
    <property type="match status" value="1"/>
</dbReference>
<sequence>MRCGVHLLLIGLTAFASTGLTGAASAEELYPLPGRSDRSTVKDHVRRGRRARDAGRWNEAYAAYKAALEAATPASSTERERAEIAGELGLCELALRRYRDAAEHLAWSLEQREALPVALQKRFEQGLRKAAPHVAILNLSVDPPDAEVLVDGKPLGRLARTYRLFFEPGQHMVRAQAPGRAEALHSFGAVAKTEHNITMRLPRAAVSSEKEGAPGSPKEAPLAPSAPAAARTGPPSPWVSWPGAARIGGVAVTTATAAAGAVLLLRAHVVHGDLREGDIARRAQGWTSHTCRKASAPAACADIHDQVNERNLFATLGKVSLAASAVFGVATAASFFTEIAVFGGGPSASGVRVVPMATSERAGVLLEGAW</sequence>
<feature type="signal peptide" evidence="2">
    <location>
        <begin position="1"/>
        <end position="26"/>
    </location>
</feature>
<dbReference type="EMBL" id="CP012670">
    <property type="protein sequence ID" value="AUX25494.1"/>
    <property type="molecule type" value="Genomic_DNA"/>
</dbReference>